<reference evidence="3" key="1">
    <citation type="submission" date="2025-08" db="UniProtKB">
        <authorList>
            <consortium name="RefSeq"/>
        </authorList>
    </citation>
    <scope>IDENTIFICATION</scope>
</reference>
<feature type="compositionally biased region" description="Basic and acidic residues" evidence="1">
    <location>
        <begin position="117"/>
        <end position="133"/>
    </location>
</feature>
<keyword evidence="2" id="KW-1185">Reference proteome</keyword>
<evidence type="ECO:0000313" key="2">
    <source>
        <dbReference type="Proteomes" id="UP000515154"/>
    </source>
</evidence>
<sequence length="181" mass="19536">MGTIPEHTRTTTLDYYLMPEPGDDSLKKCHNRHILSSANLESRDNPFVPGGELSIDTDDILKRATIVRDRFILNEEEKKKKAAAEEEAQRKKKQAAAPGGDASLISNAAVEGVQENGKVEEVPLEAESAKTAECEAPEGPASPQASQDDGRADTAGTAATDTREAAALKEKKKQKKCCTIM</sequence>
<feature type="region of interest" description="Disordered" evidence="1">
    <location>
        <begin position="74"/>
        <end position="181"/>
    </location>
</feature>
<evidence type="ECO:0000313" key="3">
    <source>
        <dbReference type="RefSeq" id="XP_029653569.1"/>
    </source>
</evidence>
<dbReference type="AlphaFoldDB" id="A0A6P7TNC7"/>
<name>A0A6P7TNC7_9MOLL</name>
<accession>A0A6P7TNC7</accession>
<dbReference type="KEGG" id="osn:115226693"/>
<evidence type="ECO:0000256" key="1">
    <source>
        <dbReference type="SAM" id="MobiDB-lite"/>
    </source>
</evidence>
<gene>
    <name evidence="3" type="primary">LOC115226693</name>
</gene>
<dbReference type="Proteomes" id="UP000515154">
    <property type="component" value="Linkage group LG30"/>
</dbReference>
<feature type="compositionally biased region" description="Basic and acidic residues" evidence="1">
    <location>
        <begin position="74"/>
        <end position="89"/>
    </location>
</feature>
<proteinExistence type="predicted"/>
<organism evidence="2 3">
    <name type="scientific">Octopus sinensis</name>
    <name type="common">East Asian common octopus</name>
    <dbReference type="NCBI Taxonomy" id="2607531"/>
    <lineage>
        <taxon>Eukaryota</taxon>
        <taxon>Metazoa</taxon>
        <taxon>Spiralia</taxon>
        <taxon>Lophotrochozoa</taxon>
        <taxon>Mollusca</taxon>
        <taxon>Cephalopoda</taxon>
        <taxon>Coleoidea</taxon>
        <taxon>Octopodiformes</taxon>
        <taxon>Octopoda</taxon>
        <taxon>Incirrata</taxon>
        <taxon>Octopodidae</taxon>
        <taxon>Octopus</taxon>
    </lineage>
</organism>
<feature type="compositionally biased region" description="Basic residues" evidence="1">
    <location>
        <begin position="170"/>
        <end position="181"/>
    </location>
</feature>
<protein>
    <submittedName>
        <fullName evidence="3">Uncharacterized protein LOC115226693 isoform X1</fullName>
    </submittedName>
</protein>
<dbReference type="RefSeq" id="XP_029653569.1">
    <property type="nucleotide sequence ID" value="XM_029797709.2"/>
</dbReference>